<reference evidence="1 2" key="1">
    <citation type="journal article" date="2016" name="Nat. Commun.">
        <title>Thousands of microbial genomes shed light on interconnected biogeochemical processes in an aquifer system.</title>
        <authorList>
            <person name="Anantharaman K."/>
            <person name="Brown C.T."/>
            <person name="Hug L.A."/>
            <person name="Sharon I."/>
            <person name="Castelle C.J."/>
            <person name="Probst A.J."/>
            <person name="Thomas B.C."/>
            <person name="Singh A."/>
            <person name="Wilkins M.J."/>
            <person name="Karaoz U."/>
            <person name="Brodie E.L."/>
            <person name="Williams K.H."/>
            <person name="Hubbard S.S."/>
            <person name="Banfield J.F."/>
        </authorList>
    </citation>
    <scope>NUCLEOTIDE SEQUENCE [LARGE SCALE GENOMIC DNA]</scope>
</reference>
<dbReference type="AlphaFoldDB" id="A0A1F4Q038"/>
<gene>
    <name evidence="1" type="ORF">A2625_04020</name>
</gene>
<dbReference type="EMBL" id="METM01000027">
    <property type="protein sequence ID" value="OGB89315.1"/>
    <property type="molecule type" value="Genomic_DNA"/>
</dbReference>
<accession>A0A1F4Q038</accession>
<evidence type="ECO:0000313" key="2">
    <source>
        <dbReference type="Proteomes" id="UP000178724"/>
    </source>
</evidence>
<name>A0A1F4Q038_UNCSA</name>
<comment type="caution">
    <text evidence="1">The sequence shown here is derived from an EMBL/GenBank/DDBJ whole genome shotgun (WGS) entry which is preliminary data.</text>
</comment>
<proteinExistence type="predicted"/>
<protein>
    <submittedName>
        <fullName evidence="1">Uncharacterized protein</fullName>
    </submittedName>
</protein>
<sequence>MNNDDTNSHEYHVNNEFEEWALSYSGMVGNPGGKYWFSGVEYGRKVDEKTKDNRHKGLVDQIRSENERFSRDQVPMEWDDNFKLKYNDERNGKYTSWRTCQKMAKVIAQIENSNNWKEYWQEYISKKLFTAKCQNGDTFQVNLYPLDFPKTTTTFSEAEKTVTGMKDKEEYYKWCKSNRFGRLKEMFDKNREHIDFVLCFGRLHTKEYISVFAEGKENECQEIRINKHNGKGCTMLSFAALRPRIFVVPHFACRWWSDKDLQWLGDKIKK</sequence>
<dbReference type="Proteomes" id="UP000178724">
    <property type="component" value="Unassembled WGS sequence"/>
</dbReference>
<organism evidence="1 2">
    <name type="scientific">candidate division WOR-1 bacterium RIFCSPHIGHO2_01_FULL_53_15</name>
    <dbReference type="NCBI Taxonomy" id="1802564"/>
    <lineage>
        <taxon>Bacteria</taxon>
        <taxon>Bacillati</taxon>
        <taxon>Saganbacteria</taxon>
    </lineage>
</organism>
<evidence type="ECO:0000313" key="1">
    <source>
        <dbReference type="EMBL" id="OGB89315.1"/>
    </source>
</evidence>